<evidence type="ECO:0000256" key="1">
    <source>
        <dbReference type="SAM" id="MobiDB-lite"/>
    </source>
</evidence>
<sequence length="260" mass="29796">MFSPEVRFRKWANLMSLLKKEIGRYPVLKSRRPPSDNSDEDLMERYAENSLLAEPDTICFYEDLCAKGLTGSTNKPGWKIFEYLFCSQLLMPPPVTQKYREQKGTSVMQRYVITRNFTLRSCVSDVALGCLENKSNSQSKAGSLVTENEQTMLRERGRKEACGCQSKARTDVHLRMGEAENLSYERKVIGRFHMLQSNRAPLPRLLKPMHLESVLHNSRSRCGEKPVHRSGEQPPLSAPRKAHTQQRRPGTAKNKQILKK</sequence>
<gene>
    <name evidence="2" type="ORF">JEQ12_003650</name>
</gene>
<feature type="region of interest" description="Disordered" evidence="1">
    <location>
        <begin position="217"/>
        <end position="260"/>
    </location>
</feature>
<dbReference type="AlphaFoldDB" id="A0A836CX29"/>
<organism evidence="2 3">
    <name type="scientific">Ovis aries</name>
    <name type="common">Sheep</name>
    <dbReference type="NCBI Taxonomy" id="9940"/>
    <lineage>
        <taxon>Eukaryota</taxon>
        <taxon>Metazoa</taxon>
        <taxon>Chordata</taxon>
        <taxon>Craniata</taxon>
        <taxon>Vertebrata</taxon>
        <taxon>Euteleostomi</taxon>
        <taxon>Mammalia</taxon>
        <taxon>Eutheria</taxon>
        <taxon>Laurasiatheria</taxon>
        <taxon>Artiodactyla</taxon>
        <taxon>Ruminantia</taxon>
        <taxon>Pecora</taxon>
        <taxon>Bovidae</taxon>
        <taxon>Caprinae</taxon>
        <taxon>Ovis</taxon>
    </lineage>
</organism>
<evidence type="ECO:0000313" key="3">
    <source>
        <dbReference type="Proteomes" id="UP000664991"/>
    </source>
</evidence>
<name>A0A836CX29_SHEEP</name>
<comment type="caution">
    <text evidence="2">The sequence shown here is derived from an EMBL/GenBank/DDBJ whole genome shotgun (WGS) entry which is preliminary data.</text>
</comment>
<dbReference type="Proteomes" id="UP000664991">
    <property type="component" value="Unassembled WGS sequence"/>
</dbReference>
<dbReference type="EMBL" id="JAEMGP010000012">
    <property type="protein sequence ID" value="KAG5202260.1"/>
    <property type="molecule type" value="Genomic_DNA"/>
</dbReference>
<protein>
    <submittedName>
        <fullName evidence="2">Uncharacterized protein</fullName>
    </submittedName>
</protein>
<reference evidence="2 3" key="1">
    <citation type="submission" date="2020-12" db="EMBL/GenBank/DDBJ databases">
        <title>De novo assembly of Tibetan sheep genome.</title>
        <authorList>
            <person name="Li X."/>
        </authorList>
    </citation>
    <scope>NUCLEOTIDE SEQUENCE [LARGE SCALE GENOMIC DNA]</scope>
    <source>
        <tissue evidence="2">Heart</tissue>
    </source>
</reference>
<accession>A0A836CX29</accession>
<evidence type="ECO:0000313" key="2">
    <source>
        <dbReference type="EMBL" id="KAG5202260.1"/>
    </source>
</evidence>
<proteinExistence type="predicted"/>
<feature type="compositionally biased region" description="Basic and acidic residues" evidence="1">
    <location>
        <begin position="221"/>
        <end position="231"/>
    </location>
</feature>